<protein>
    <submittedName>
        <fullName evidence="5">Acyl-CoA synthetase</fullName>
    </submittedName>
</protein>
<feature type="domain" description="AMP-binding enzyme C-terminal" evidence="4">
    <location>
        <begin position="493"/>
        <end position="568"/>
    </location>
</feature>
<dbReference type="InterPro" id="IPR025110">
    <property type="entry name" value="AMP-bd_C"/>
</dbReference>
<dbReference type="Gene3D" id="3.40.50.12780">
    <property type="entry name" value="N-terminal domain of ligase-like"/>
    <property type="match status" value="1"/>
</dbReference>
<gene>
    <name evidence="5" type="ORF">COOX1_2508</name>
</gene>
<name>A0A6F9ECP0_9BACL</name>
<proteinExistence type="inferred from homology"/>
<feature type="domain" description="AMP-dependent synthetase/ligase" evidence="3">
    <location>
        <begin position="37"/>
        <end position="443"/>
    </location>
</feature>
<dbReference type="Gene3D" id="3.30.300.30">
    <property type="match status" value="1"/>
</dbReference>
<accession>A0A6F9ECP0</accession>
<dbReference type="SUPFAM" id="SSF56801">
    <property type="entry name" value="Acetyl-CoA synthetase-like"/>
    <property type="match status" value="1"/>
</dbReference>
<dbReference type="Pfam" id="PF13193">
    <property type="entry name" value="AMP-binding_C"/>
    <property type="match status" value="1"/>
</dbReference>
<evidence type="ECO:0000256" key="1">
    <source>
        <dbReference type="ARBA" id="ARBA00006432"/>
    </source>
</evidence>
<reference evidence="5 6" key="1">
    <citation type="submission" date="2020-04" db="EMBL/GenBank/DDBJ databases">
        <authorList>
            <person name="Hogendoorn C."/>
        </authorList>
    </citation>
    <scope>NUCLEOTIDE SEQUENCE [LARGE SCALE GENOMIC DNA]</scope>
    <source>
        <strain evidence="5">COOX1</strain>
    </source>
</reference>
<dbReference type="EMBL" id="LR792683">
    <property type="protein sequence ID" value="CAB3394621.1"/>
    <property type="molecule type" value="Genomic_DNA"/>
</dbReference>
<evidence type="ECO:0000256" key="2">
    <source>
        <dbReference type="ARBA" id="ARBA00022598"/>
    </source>
</evidence>
<dbReference type="InterPro" id="IPR000873">
    <property type="entry name" value="AMP-dep_synth/lig_dom"/>
</dbReference>
<keyword evidence="2" id="KW-0436">Ligase</keyword>
<evidence type="ECO:0000259" key="4">
    <source>
        <dbReference type="Pfam" id="PF13193"/>
    </source>
</evidence>
<evidence type="ECO:0000259" key="3">
    <source>
        <dbReference type="Pfam" id="PF00501"/>
    </source>
</evidence>
<sequence>MWRGGAHVKERSWHRHWPKGLPWSLSYPDVSVGAIFKGSARRFGQKAALVYRSQVYSFSELYRDSLRFASALNRMGLGKGDVIAIHLFNMPQYVIAYYGILLSGAVFTPISPLLPVDDVAFQLRDSEASALITHERLAGVARQAVEGTGVKRVFVTGDEEMGPPFRPIDTGSLGDGWLSLGKVLCQESPMEPDVPFRPEEDLAHLAYTGGTTGRPKGVMLTHRHVVANTVQYAAWGTGCLPRVEDGGLVLEPVDPALIGENAEYRTALGEAILVNITPWFHAMGTIGYLNHPILTGTTIVLHSRFDPRTYLEDARRYQATTLGGAPAVFHALLRQIDSGNEVFPSVRHISSGAAPLPVETIARLQQHFPEAVVVEAYGMTEVTMGATSNPSGRSGLRKPGSVGIPVFDTDCKIAPVGRGEGSLPAGEIGEVCIRGPQVMKGYYRKPEETAEVLRDGWMHTGDLGRLDEDGYLYIVDRIKDMILYKGYNVYPRELEELLHSHPAVAQAAVVGKPDREAGEIPKAYVVRRPNSGVSPEELMGFVNASVAPYKRLREIVFVGQLPVSGAGKVLKRVLREQEEQGGHI</sequence>
<dbReference type="AlphaFoldDB" id="A0A6F9ECP0"/>
<dbReference type="Pfam" id="PF00501">
    <property type="entry name" value="AMP-binding"/>
    <property type="match status" value="1"/>
</dbReference>
<evidence type="ECO:0000313" key="5">
    <source>
        <dbReference type="EMBL" id="CAB3394621.1"/>
    </source>
</evidence>
<dbReference type="InterPro" id="IPR020845">
    <property type="entry name" value="AMP-binding_CS"/>
</dbReference>
<dbReference type="Proteomes" id="UP000502196">
    <property type="component" value="Chromosome"/>
</dbReference>
<comment type="similarity">
    <text evidence="1">Belongs to the ATP-dependent AMP-binding enzyme family.</text>
</comment>
<dbReference type="InterPro" id="IPR045851">
    <property type="entry name" value="AMP-bd_C_sf"/>
</dbReference>
<dbReference type="GO" id="GO:0016405">
    <property type="term" value="F:CoA-ligase activity"/>
    <property type="evidence" value="ECO:0007669"/>
    <property type="project" value="TreeGrafter"/>
</dbReference>
<dbReference type="InterPro" id="IPR042099">
    <property type="entry name" value="ANL_N_sf"/>
</dbReference>
<evidence type="ECO:0000313" key="6">
    <source>
        <dbReference type="Proteomes" id="UP000502196"/>
    </source>
</evidence>
<organism evidence="5 6">
    <name type="scientific">Kyrpidia spormannii</name>
    <dbReference type="NCBI Taxonomy" id="2055160"/>
    <lineage>
        <taxon>Bacteria</taxon>
        <taxon>Bacillati</taxon>
        <taxon>Bacillota</taxon>
        <taxon>Bacilli</taxon>
        <taxon>Bacillales</taxon>
        <taxon>Alicyclobacillaceae</taxon>
        <taxon>Kyrpidia</taxon>
    </lineage>
</organism>
<dbReference type="PROSITE" id="PS00455">
    <property type="entry name" value="AMP_BINDING"/>
    <property type="match status" value="1"/>
</dbReference>
<dbReference type="PANTHER" id="PTHR24096">
    <property type="entry name" value="LONG-CHAIN-FATTY-ACID--COA LIGASE"/>
    <property type="match status" value="1"/>
</dbReference>
<dbReference type="PANTHER" id="PTHR24096:SF149">
    <property type="entry name" value="AMP-BINDING DOMAIN-CONTAINING PROTEIN-RELATED"/>
    <property type="match status" value="1"/>
</dbReference>